<dbReference type="SUPFAM" id="SSF46565">
    <property type="entry name" value="Chaperone J-domain"/>
    <property type="match status" value="1"/>
</dbReference>
<dbReference type="InterPro" id="IPR001623">
    <property type="entry name" value="DnaJ_domain"/>
</dbReference>
<proteinExistence type="predicted"/>
<dbReference type="PRINTS" id="PR00625">
    <property type="entry name" value="JDOMAIN"/>
</dbReference>
<evidence type="ECO:0000313" key="3">
    <source>
        <dbReference type="EMBL" id="JAG98732.1"/>
    </source>
</evidence>
<dbReference type="InterPro" id="IPR036869">
    <property type="entry name" value="J_dom_sf"/>
</dbReference>
<feature type="domain" description="J" evidence="2">
    <location>
        <begin position="217"/>
        <end position="278"/>
    </location>
</feature>
<name>A0A0D6R4G7_ARACU</name>
<dbReference type="PANTHER" id="PTHR45376:SF5">
    <property type="entry name" value="CHAPERONE DNAJ-DOMAIN SUPERFAMILY PROTEIN"/>
    <property type="match status" value="1"/>
</dbReference>
<dbReference type="SMART" id="SM00271">
    <property type="entry name" value="DnaJ"/>
    <property type="match status" value="1"/>
</dbReference>
<dbReference type="AlphaFoldDB" id="A0A0D6R4G7"/>
<dbReference type="EMBL" id="GCKF01019189">
    <property type="protein sequence ID" value="JAG98732.1"/>
    <property type="molecule type" value="Transcribed_RNA"/>
</dbReference>
<feature type="region of interest" description="Disordered" evidence="1">
    <location>
        <begin position="201"/>
        <end position="227"/>
    </location>
</feature>
<dbReference type="CDD" id="cd06257">
    <property type="entry name" value="DnaJ"/>
    <property type="match status" value="1"/>
</dbReference>
<evidence type="ECO:0000256" key="1">
    <source>
        <dbReference type="SAM" id="MobiDB-lite"/>
    </source>
</evidence>
<dbReference type="Gene3D" id="1.10.287.110">
    <property type="entry name" value="DnaJ domain"/>
    <property type="match status" value="1"/>
</dbReference>
<protein>
    <recommendedName>
        <fullName evidence="2">J domain-containing protein</fullName>
    </recommendedName>
</protein>
<reference evidence="3" key="1">
    <citation type="submission" date="2015-03" db="EMBL/GenBank/DDBJ databases">
        <title>A transcriptome of Araucaria cunninghamii, an australian fine timber species.</title>
        <authorList>
            <person name="Jing Yi C.J.Y."/>
            <person name="Yin San L.Y.S."/>
            <person name="Abdul Karim S.S."/>
            <person name="Wan Azmi N.N."/>
            <person name="Hercus R.R."/>
            <person name="Croft L.L."/>
        </authorList>
    </citation>
    <scope>NUCLEOTIDE SEQUENCE</scope>
    <source>
        <strain evidence="3">MI0301</strain>
        <tissue evidence="3">Leaf</tissue>
    </source>
</reference>
<organism evidence="3">
    <name type="scientific">Araucaria cunninghamii</name>
    <name type="common">Hoop pine</name>
    <name type="synonym">Moreton Bay pine</name>
    <dbReference type="NCBI Taxonomy" id="56994"/>
    <lineage>
        <taxon>Eukaryota</taxon>
        <taxon>Viridiplantae</taxon>
        <taxon>Streptophyta</taxon>
        <taxon>Embryophyta</taxon>
        <taxon>Tracheophyta</taxon>
        <taxon>Spermatophyta</taxon>
        <taxon>Pinopsida</taxon>
        <taxon>Pinidae</taxon>
        <taxon>Conifers II</taxon>
        <taxon>Araucariales</taxon>
        <taxon>Araucariaceae</taxon>
        <taxon>Araucaria</taxon>
    </lineage>
</organism>
<evidence type="ECO:0000259" key="2">
    <source>
        <dbReference type="PROSITE" id="PS50076"/>
    </source>
</evidence>
<accession>A0A0D6R4G7</accession>
<sequence>MMLRILKEKAIFQGTPLLSDLGAACLHSTAPSQAKWRNKWSSEVHGSTDPLKKYGKYEKRILRAEANKALKRLQNMKMPPRKSFQAGMPKWNAWRKQNQQTWSNESYWKNSTNQANSKGKNRHNARTNHSARTAERVYKRKRKSNHPQFCWDSDDPDERIFEMRFGGRSFYWSFSDWDDLKWQSTWRSTWQYNRTHREEYSDSDVSDDVTPPTGSASDRKTLGLAPHGPLKLEDVKQAFRECALKWHPDRNPGPSKVIAEEKFKRCGAAYKALCDAFSVV</sequence>
<dbReference type="PROSITE" id="PS50076">
    <property type="entry name" value="DNAJ_2"/>
    <property type="match status" value="1"/>
</dbReference>
<feature type="region of interest" description="Disordered" evidence="1">
    <location>
        <begin position="111"/>
        <end position="149"/>
    </location>
</feature>
<dbReference type="PANTHER" id="PTHR45376">
    <property type="entry name" value="CHAPERONE DNAJ-DOMAIN SUPERFAMILY PROTEIN-RELATED"/>
    <property type="match status" value="1"/>
</dbReference>
<dbReference type="Pfam" id="PF00226">
    <property type="entry name" value="DnaJ"/>
    <property type="match status" value="1"/>
</dbReference>